<dbReference type="Gene3D" id="1.20.1290.10">
    <property type="entry name" value="AhpD-like"/>
    <property type="match status" value="1"/>
</dbReference>
<feature type="compositionally biased region" description="Basic and acidic residues" evidence="1">
    <location>
        <begin position="186"/>
        <end position="195"/>
    </location>
</feature>
<dbReference type="InterPro" id="IPR029032">
    <property type="entry name" value="AhpD-like"/>
</dbReference>
<accession>A0A160TW50</accession>
<evidence type="ECO:0000259" key="2">
    <source>
        <dbReference type="Pfam" id="PF02627"/>
    </source>
</evidence>
<evidence type="ECO:0000313" key="3">
    <source>
        <dbReference type="EMBL" id="CUS55031.1"/>
    </source>
</evidence>
<proteinExistence type="predicted"/>
<feature type="region of interest" description="Disordered" evidence="1">
    <location>
        <begin position="186"/>
        <end position="210"/>
    </location>
</feature>
<gene>
    <name evidence="3" type="ORF">MGWOODY_XGa2099</name>
</gene>
<name>A0A160TW50_9ZZZZ</name>
<dbReference type="PANTHER" id="PTHR34846">
    <property type="entry name" value="4-CARBOXYMUCONOLACTONE DECARBOXYLASE FAMILY PROTEIN (AFU_ORTHOLOGUE AFUA_6G11590)"/>
    <property type="match status" value="1"/>
</dbReference>
<protein>
    <recommendedName>
        <fullName evidence="2">Carboxymuconolactone decarboxylase-like domain-containing protein</fullName>
    </recommendedName>
</protein>
<evidence type="ECO:0000256" key="1">
    <source>
        <dbReference type="SAM" id="MobiDB-lite"/>
    </source>
</evidence>
<dbReference type="PANTHER" id="PTHR34846:SF10">
    <property type="entry name" value="CYTOPLASMIC PROTEIN"/>
    <property type="match status" value="1"/>
</dbReference>
<organism evidence="3">
    <name type="scientific">hydrothermal vent metagenome</name>
    <dbReference type="NCBI Taxonomy" id="652676"/>
    <lineage>
        <taxon>unclassified sequences</taxon>
        <taxon>metagenomes</taxon>
        <taxon>ecological metagenomes</taxon>
    </lineage>
</organism>
<dbReference type="Pfam" id="PF02627">
    <property type="entry name" value="CMD"/>
    <property type="match status" value="1"/>
</dbReference>
<sequence>MARVRDIDIGEVPEDIRPIYERFSNEYGPFLNQVKVFAHRPPALKHIMGLLLDLADESLLPKRHLEIALVAVSKLNECTYCVAHHAPRLVDQGLSAKTVANILDPDCEGLDDIDRLVRDFAVEVTLRSNSLRDDLFDRLKQHFSEEQIVELTLRTALCGFFNRFNDTLQIGMEAGVIEDMLSRGSRIDDLPHPESLETQGDAADRAAIPH</sequence>
<dbReference type="SUPFAM" id="SSF69118">
    <property type="entry name" value="AhpD-like"/>
    <property type="match status" value="1"/>
</dbReference>
<reference evidence="3" key="1">
    <citation type="submission" date="2015-10" db="EMBL/GenBank/DDBJ databases">
        <authorList>
            <person name="Gilbert D.G."/>
        </authorList>
    </citation>
    <scope>NUCLEOTIDE SEQUENCE</scope>
</reference>
<dbReference type="InterPro" id="IPR003779">
    <property type="entry name" value="CMD-like"/>
</dbReference>
<feature type="domain" description="Carboxymuconolactone decarboxylase-like" evidence="2">
    <location>
        <begin position="41"/>
        <end position="103"/>
    </location>
</feature>
<dbReference type="GO" id="GO:0051920">
    <property type="term" value="F:peroxiredoxin activity"/>
    <property type="evidence" value="ECO:0007669"/>
    <property type="project" value="InterPro"/>
</dbReference>
<dbReference type="AlphaFoldDB" id="A0A160TW50"/>
<dbReference type="EMBL" id="CZRL01000120">
    <property type="protein sequence ID" value="CUS55031.1"/>
    <property type="molecule type" value="Genomic_DNA"/>
</dbReference>